<dbReference type="AlphaFoldDB" id="A0A1V8RND4"/>
<dbReference type="RefSeq" id="WP_080920261.1">
    <property type="nucleotide sequence ID" value="NZ_MDET01000023.1"/>
</dbReference>
<evidence type="ECO:0000256" key="1">
    <source>
        <dbReference type="SAM" id="MobiDB-lite"/>
    </source>
</evidence>
<gene>
    <name evidence="3" type="ORF">BFN67_03535</name>
</gene>
<keyword evidence="2" id="KW-0472">Membrane</keyword>
<reference evidence="3 4" key="1">
    <citation type="journal article" date="2016" name="Int. J. Syst. Evol. Microbiol.">
        <title>Pseudaminobacter manganicus sp. nov., isolated from sludge of a manganese mine.</title>
        <authorList>
            <person name="Li J."/>
            <person name="Huang J."/>
            <person name="Liao S."/>
            <person name="Wang G."/>
        </authorList>
    </citation>
    <scope>NUCLEOTIDE SEQUENCE [LARGE SCALE GENOMIC DNA]</scope>
    <source>
        <strain evidence="3 4">JH-7</strain>
    </source>
</reference>
<dbReference type="Proteomes" id="UP000191905">
    <property type="component" value="Unassembled WGS sequence"/>
</dbReference>
<feature type="transmembrane region" description="Helical" evidence="2">
    <location>
        <begin position="80"/>
        <end position="100"/>
    </location>
</feature>
<accession>A0A1V8RND4</accession>
<evidence type="ECO:0000313" key="4">
    <source>
        <dbReference type="Proteomes" id="UP000191905"/>
    </source>
</evidence>
<name>A0A1V8RND4_9HYPH</name>
<keyword evidence="2" id="KW-1133">Transmembrane helix</keyword>
<dbReference type="OrthoDB" id="8114048at2"/>
<keyword evidence="2" id="KW-0812">Transmembrane</keyword>
<feature type="region of interest" description="Disordered" evidence="1">
    <location>
        <begin position="1"/>
        <end position="23"/>
    </location>
</feature>
<comment type="caution">
    <text evidence="3">The sequence shown here is derived from an EMBL/GenBank/DDBJ whole genome shotgun (WGS) entry which is preliminary data.</text>
</comment>
<organism evidence="3 4">
    <name type="scientific">Manganibacter manganicus</name>
    <dbReference type="NCBI Taxonomy" id="1873176"/>
    <lineage>
        <taxon>Bacteria</taxon>
        <taxon>Pseudomonadati</taxon>
        <taxon>Pseudomonadota</taxon>
        <taxon>Alphaproteobacteria</taxon>
        <taxon>Hyphomicrobiales</taxon>
        <taxon>Phyllobacteriaceae</taxon>
        <taxon>Manganibacter</taxon>
    </lineage>
</organism>
<evidence type="ECO:0000313" key="3">
    <source>
        <dbReference type="EMBL" id="OQM74722.1"/>
    </source>
</evidence>
<dbReference type="EMBL" id="MDET01000023">
    <property type="protein sequence ID" value="OQM74722.1"/>
    <property type="molecule type" value="Genomic_DNA"/>
</dbReference>
<evidence type="ECO:0000256" key="2">
    <source>
        <dbReference type="SAM" id="Phobius"/>
    </source>
</evidence>
<sequence length="239" mass="25478">MDQEKHAQAIRKAIADRNAQTPEERERIYAAARAAVGKGGNGTPSAMAALDSTIRAIEMSYAPKPVAVPTSFSTGSKWKAYLPALAAGMILGAVGAVLVMPKPLPALPKGEKALAVLEHKYVSALPQIPIAVDFLNKVSDAVIAMQKKDRAGLEAKASKTFIGLRTLDPELAKQMPASLPAGSTVIVRADGFNFKILFNWTLCGAIQIARPEMIDHVRDRVNGLGCPYFGLWTSGGANW</sequence>
<proteinExistence type="predicted"/>
<protein>
    <submittedName>
        <fullName evidence="3">Uncharacterized protein</fullName>
    </submittedName>
</protein>
<keyword evidence="4" id="KW-1185">Reference proteome</keyword>